<reference evidence="3 4" key="1">
    <citation type="submission" date="2018-04" db="EMBL/GenBank/DDBJ databases">
        <title>Genomic Encyclopedia of Archaeal and Bacterial Type Strains, Phase II (KMG-II): from individual species to whole genera.</title>
        <authorList>
            <person name="Goeker M."/>
        </authorList>
    </citation>
    <scope>NUCLEOTIDE SEQUENCE [LARGE SCALE GENOMIC DNA]</scope>
    <source>
        <strain evidence="3 4">DSM 26809</strain>
    </source>
</reference>
<organism evidence="3 4">
    <name type="scientific">Mucilaginibacter yixingensis</name>
    <dbReference type="NCBI Taxonomy" id="1295612"/>
    <lineage>
        <taxon>Bacteria</taxon>
        <taxon>Pseudomonadati</taxon>
        <taxon>Bacteroidota</taxon>
        <taxon>Sphingobacteriia</taxon>
        <taxon>Sphingobacteriales</taxon>
        <taxon>Sphingobacteriaceae</taxon>
        <taxon>Mucilaginibacter</taxon>
    </lineage>
</organism>
<dbReference type="OrthoDB" id="9796689at2"/>
<dbReference type="RefSeq" id="WP_107827880.1">
    <property type="nucleotide sequence ID" value="NZ_CP160205.1"/>
</dbReference>
<name>A0A2T5JDX8_9SPHI</name>
<dbReference type="Pfam" id="PF13472">
    <property type="entry name" value="Lipase_GDSL_2"/>
    <property type="match status" value="1"/>
</dbReference>
<dbReference type="Proteomes" id="UP000244168">
    <property type="component" value="Unassembled WGS sequence"/>
</dbReference>
<dbReference type="GO" id="GO:0016788">
    <property type="term" value="F:hydrolase activity, acting on ester bonds"/>
    <property type="evidence" value="ECO:0007669"/>
    <property type="project" value="UniProtKB-ARBA"/>
</dbReference>
<feature type="domain" description="SGNH hydrolase-type esterase" evidence="2">
    <location>
        <begin position="38"/>
        <end position="246"/>
    </location>
</feature>
<dbReference type="AlphaFoldDB" id="A0A2T5JDX8"/>
<dbReference type="SUPFAM" id="SSF52266">
    <property type="entry name" value="SGNH hydrolase"/>
    <property type="match status" value="1"/>
</dbReference>
<dbReference type="Gene3D" id="3.40.50.1110">
    <property type="entry name" value="SGNH hydrolase"/>
    <property type="match status" value="1"/>
</dbReference>
<gene>
    <name evidence="3" type="ORF">C8P68_102811</name>
</gene>
<sequence length="262" mass="28875">MNLKLSATLGLALAFALGTGTAQAQKRTDVPKNFNIVFIGNSITHGAGLKDPATEAPPVETVAWLKKQKGMGKIDFRNMGVSGRTTVDFLPGGPKCFQQVEEATNSFADKQAQLVFSIILGTNDSAVKGPNGAPVAVVDYSANLRKIADKLLEEFPGCKIIFQQPIWYSKNTHNRSTYDAEGLERLQTYFPAIKRVVRSYRDSIPGRVFMGDTRAYGFFRKHAEANFQHENGAEGIFFLHPNKEGAVILGDFWAKAIYKKLQ</sequence>
<dbReference type="InterPro" id="IPR013830">
    <property type="entry name" value="SGNH_hydro"/>
</dbReference>
<keyword evidence="4" id="KW-1185">Reference proteome</keyword>
<dbReference type="EMBL" id="QAOQ01000002">
    <property type="protein sequence ID" value="PTQ99980.1"/>
    <property type="molecule type" value="Genomic_DNA"/>
</dbReference>
<accession>A0A2T5JDX8</accession>
<protein>
    <submittedName>
        <fullName evidence="3">Lysophospholipase L1-like esterase</fullName>
    </submittedName>
</protein>
<proteinExistence type="predicted"/>
<evidence type="ECO:0000313" key="4">
    <source>
        <dbReference type="Proteomes" id="UP000244168"/>
    </source>
</evidence>
<dbReference type="InterPro" id="IPR036514">
    <property type="entry name" value="SGNH_hydro_sf"/>
</dbReference>
<evidence type="ECO:0000256" key="1">
    <source>
        <dbReference type="SAM" id="SignalP"/>
    </source>
</evidence>
<feature type="signal peptide" evidence="1">
    <location>
        <begin position="1"/>
        <end position="24"/>
    </location>
</feature>
<evidence type="ECO:0000313" key="3">
    <source>
        <dbReference type="EMBL" id="PTQ99980.1"/>
    </source>
</evidence>
<keyword evidence="1" id="KW-0732">Signal</keyword>
<feature type="chain" id="PRO_5015598700" evidence="1">
    <location>
        <begin position="25"/>
        <end position="262"/>
    </location>
</feature>
<evidence type="ECO:0000259" key="2">
    <source>
        <dbReference type="Pfam" id="PF13472"/>
    </source>
</evidence>
<comment type="caution">
    <text evidence="3">The sequence shown here is derived from an EMBL/GenBank/DDBJ whole genome shotgun (WGS) entry which is preliminary data.</text>
</comment>